<reference evidence="7 8" key="1">
    <citation type="journal article" date="2020" name="IScience">
        <title>Genome Sequencing of the Endangered Kingdonia uniflora (Circaeasteraceae, Ranunculales) Reveals Potential Mechanisms of Evolutionary Specialization.</title>
        <authorList>
            <person name="Sun Y."/>
            <person name="Deng T."/>
            <person name="Zhang A."/>
            <person name="Moore M.J."/>
            <person name="Landis J.B."/>
            <person name="Lin N."/>
            <person name="Zhang H."/>
            <person name="Zhang X."/>
            <person name="Huang J."/>
            <person name="Zhang X."/>
            <person name="Sun H."/>
            <person name="Wang H."/>
        </authorList>
    </citation>
    <scope>NUCLEOTIDE SEQUENCE [LARGE SCALE GENOMIC DNA]</scope>
    <source>
        <strain evidence="7">TB1705</strain>
        <tissue evidence="7">Leaf</tissue>
    </source>
</reference>
<keyword evidence="4" id="KW-0539">Nucleus</keyword>
<dbReference type="Proteomes" id="UP000541444">
    <property type="component" value="Unassembled WGS sequence"/>
</dbReference>
<dbReference type="OrthoDB" id="1928604at2759"/>
<feature type="compositionally biased region" description="Polar residues" evidence="5">
    <location>
        <begin position="63"/>
        <end position="99"/>
    </location>
</feature>
<protein>
    <recommendedName>
        <fullName evidence="6">BHLH domain-containing protein</fullName>
    </recommendedName>
</protein>
<feature type="region of interest" description="Disordered" evidence="5">
    <location>
        <begin position="63"/>
        <end position="167"/>
    </location>
</feature>
<sequence>MAAFSYQQQQQQLPFLLDSVFLPSIPIMKMSGSIQEGDINTTTSSSSCFPAYSSSLHESFQENPIKCSDNNSPSLTDKHNSANSSSVVEFGEQVTQMKKTTMEKQVKKRDVCSAQSKDPKRSISKKQKKTSPSLKETEENQKGVSEEPPKDYVHVRARRGEATDSHSLAERVRRERISERLKMLQGLVPGCDKVSSKALMLDEIINYVQSLQSQVEFLSMKIASMSPMIYDLGGDIDAYMFKSEKPSELASTLPSMQQCIPAPSTDTISITSNNTSYNYPIQDSFLSSILQQGQRPTGLSQDIGNILWGLDDQRQRFFDQQSFTNLCAFQ</sequence>
<comment type="caution">
    <text evidence="7">The sequence shown here is derived from an EMBL/GenBank/DDBJ whole genome shotgun (WGS) entry which is preliminary data.</text>
</comment>
<accession>A0A7J7L617</accession>
<feature type="compositionally biased region" description="Basic and acidic residues" evidence="5">
    <location>
        <begin position="100"/>
        <end position="121"/>
    </location>
</feature>
<dbReference type="InterPro" id="IPR024097">
    <property type="entry name" value="bHLH_ZIP_TF"/>
</dbReference>
<dbReference type="PROSITE" id="PS50888">
    <property type="entry name" value="BHLH"/>
    <property type="match status" value="1"/>
</dbReference>
<evidence type="ECO:0000313" key="7">
    <source>
        <dbReference type="EMBL" id="KAF6138014.1"/>
    </source>
</evidence>
<proteinExistence type="predicted"/>
<comment type="subcellular location">
    <subcellularLocation>
        <location evidence="1">Nucleus</location>
    </subcellularLocation>
</comment>
<evidence type="ECO:0000259" key="6">
    <source>
        <dbReference type="PROSITE" id="PS50888"/>
    </source>
</evidence>
<dbReference type="EMBL" id="JACGCM010002618">
    <property type="protein sequence ID" value="KAF6138014.1"/>
    <property type="molecule type" value="Genomic_DNA"/>
</dbReference>
<dbReference type="SMART" id="SM00353">
    <property type="entry name" value="HLH"/>
    <property type="match status" value="1"/>
</dbReference>
<dbReference type="PANTHER" id="PTHR12565:SF431">
    <property type="entry name" value="TRANSCRIPTION FACTOR BHLH137"/>
    <property type="match status" value="1"/>
</dbReference>
<evidence type="ECO:0000256" key="2">
    <source>
        <dbReference type="ARBA" id="ARBA00023015"/>
    </source>
</evidence>
<evidence type="ECO:0000256" key="1">
    <source>
        <dbReference type="ARBA" id="ARBA00004123"/>
    </source>
</evidence>
<evidence type="ECO:0000256" key="3">
    <source>
        <dbReference type="ARBA" id="ARBA00023163"/>
    </source>
</evidence>
<organism evidence="7 8">
    <name type="scientific">Kingdonia uniflora</name>
    <dbReference type="NCBI Taxonomy" id="39325"/>
    <lineage>
        <taxon>Eukaryota</taxon>
        <taxon>Viridiplantae</taxon>
        <taxon>Streptophyta</taxon>
        <taxon>Embryophyta</taxon>
        <taxon>Tracheophyta</taxon>
        <taxon>Spermatophyta</taxon>
        <taxon>Magnoliopsida</taxon>
        <taxon>Ranunculales</taxon>
        <taxon>Circaeasteraceae</taxon>
        <taxon>Kingdonia</taxon>
    </lineage>
</organism>
<dbReference type="AlphaFoldDB" id="A0A7J7L617"/>
<evidence type="ECO:0000256" key="5">
    <source>
        <dbReference type="SAM" id="MobiDB-lite"/>
    </source>
</evidence>
<dbReference type="Gene3D" id="4.10.280.10">
    <property type="entry name" value="Helix-loop-helix DNA-binding domain"/>
    <property type="match status" value="1"/>
</dbReference>
<dbReference type="PANTHER" id="PTHR12565">
    <property type="entry name" value="STEROL REGULATORY ELEMENT-BINDING PROTEIN"/>
    <property type="match status" value="1"/>
</dbReference>
<evidence type="ECO:0000256" key="4">
    <source>
        <dbReference type="ARBA" id="ARBA00023242"/>
    </source>
</evidence>
<feature type="compositionally biased region" description="Basic and acidic residues" evidence="5">
    <location>
        <begin position="135"/>
        <end position="167"/>
    </location>
</feature>
<gene>
    <name evidence="7" type="ORF">GIB67_041887</name>
</gene>
<dbReference type="CDD" id="cd18919">
    <property type="entry name" value="bHLH_AtBPE_like"/>
    <property type="match status" value="1"/>
</dbReference>
<dbReference type="GO" id="GO:0005634">
    <property type="term" value="C:nucleus"/>
    <property type="evidence" value="ECO:0007669"/>
    <property type="project" value="UniProtKB-SubCell"/>
</dbReference>
<keyword evidence="2" id="KW-0805">Transcription regulation</keyword>
<feature type="domain" description="BHLH" evidence="6">
    <location>
        <begin position="161"/>
        <end position="211"/>
    </location>
</feature>
<dbReference type="InterPro" id="IPR036638">
    <property type="entry name" value="HLH_DNA-bd_sf"/>
</dbReference>
<dbReference type="Pfam" id="PF00010">
    <property type="entry name" value="HLH"/>
    <property type="match status" value="1"/>
</dbReference>
<name>A0A7J7L617_9MAGN</name>
<dbReference type="InterPro" id="IPR011598">
    <property type="entry name" value="bHLH_dom"/>
</dbReference>
<keyword evidence="3" id="KW-0804">Transcription</keyword>
<evidence type="ECO:0000313" key="8">
    <source>
        <dbReference type="Proteomes" id="UP000541444"/>
    </source>
</evidence>
<dbReference type="GO" id="GO:0003700">
    <property type="term" value="F:DNA-binding transcription factor activity"/>
    <property type="evidence" value="ECO:0007669"/>
    <property type="project" value="TreeGrafter"/>
</dbReference>
<keyword evidence="8" id="KW-1185">Reference proteome</keyword>
<dbReference type="SUPFAM" id="SSF47459">
    <property type="entry name" value="HLH, helix-loop-helix DNA-binding domain"/>
    <property type="match status" value="1"/>
</dbReference>
<dbReference type="GO" id="GO:0046983">
    <property type="term" value="F:protein dimerization activity"/>
    <property type="evidence" value="ECO:0007669"/>
    <property type="project" value="InterPro"/>
</dbReference>
<dbReference type="FunFam" id="4.10.280.10:FF:000002">
    <property type="entry name" value="Basic helix-loop-helix transcription factor"/>
    <property type="match status" value="1"/>
</dbReference>